<name>A0A8J2RL78_9CRUS</name>
<feature type="transmembrane region" description="Helical" evidence="6">
    <location>
        <begin position="258"/>
        <end position="278"/>
    </location>
</feature>
<dbReference type="GO" id="GO:0022857">
    <property type="term" value="F:transmembrane transporter activity"/>
    <property type="evidence" value="ECO:0007669"/>
    <property type="project" value="InterPro"/>
</dbReference>
<keyword evidence="9" id="KW-1185">Reference proteome</keyword>
<keyword evidence="2 6" id="KW-0812">Transmembrane</keyword>
<protein>
    <recommendedName>
        <fullName evidence="7">Major facilitator superfamily (MFS) profile domain-containing protein</fullName>
    </recommendedName>
</protein>
<feature type="transmembrane region" description="Helical" evidence="6">
    <location>
        <begin position="169"/>
        <end position="188"/>
    </location>
</feature>
<feature type="region of interest" description="Disordered" evidence="5">
    <location>
        <begin position="1"/>
        <end position="22"/>
    </location>
</feature>
<gene>
    <name evidence="8" type="ORF">DGAL_LOCUS7533</name>
</gene>
<dbReference type="Gene3D" id="1.20.1250.20">
    <property type="entry name" value="MFS general substrate transporter like domains"/>
    <property type="match status" value="1"/>
</dbReference>
<dbReference type="PANTHER" id="PTHR24064">
    <property type="entry name" value="SOLUTE CARRIER FAMILY 22 MEMBER"/>
    <property type="match status" value="1"/>
</dbReference>
<comment type="caution">
    <text evidence="8">The sequence shown here is derived from an EMBL/GenBank/DDBJ whole genome shotgun (WGS) entry which is preliminary data.</text>
</comment>
<dbReference type="EMBL" id="CAKKLH010000146">
    <property type="protein sequence ID" value="CAH0104623.1"/>
    <property type="molecule type" value="Genomic_DNA"/>
</dbReference>
<feature type="transmembrane region" description="Helical" evidence="6">
    <location>
        <begin position="226"/>
        <end position="246"/>
    </location>
</feature>
<sequence length="601" mass="65883">MGAPKSIENEKPPNQEESTSSSCLDGDAFNADIILNHLGKFGWFQLKYLLCIGYGLLFPTSCILIYVFVGAVPAHRCFVEGCDNPDEPVYKANWLVNQSDALSNLLMTPRAWRCTYQDFEKIPNASQPECAYSNYTVNATCHQWVFDQSVFTSTIVTDYLLVCEDSWKITFGSFITMLGVLLGAFFLGPLPDLIGRRTSVVVLGTWIASFGIGSCFAPNFDAFAALRFLTGMGGVSVMQALIIWGLEAQRPEMRIKFICLIYCFQSIGNLISGGLAYLIRDWVTLQLCIFVPMGTMIVTYFILPESTRWLTVKKRYPEAKEIYEKAAKLNKKEIPPHLLVIPADTPTKAVEAGEADGVPPAVASHDSNPIGSALKVLKTRCLLVRLLILCGTWLAQFLCYYGLSYAASNLSADIHFNYILVILVEIPAYVTGMFAMDYFGRRPILNFTLIVGGSFCLVAGLISKEFNTVIIVFSLMGKFCTSMLTVANNAFTFELFPTVSRGITIALCSTSGKVGAIIAPYIAAMGLVNRSLPYVIFGAISLAIGVLTLLLPESKGRATPATVQEAIDLEKTRIDIRSLWRSKQPASTDAADNSAIPSTSS</sequence>
<dbReference type="AlphaFoldDB" id="A0A8J2RL78"/>
<feature type="compositionally biased region" description="Polar residues" evidence="5">
    <location>
        <begin position="584"/>
        <end position="601"/>
    </location>
</feature>
<feature type="transmembrane region" description="Helical" evidence="6">
    <location>
        <begin position="382"/>
        <end position="403"/>
    </location>
</feature>
<dbReference type="SUPFAM" id="SSF103473">
    <property type="entry name" value="MFS general substrate transporter"/>
    <property type="match status" value="1"/>
</dbReference>
<feature type="transmembrane region" description="Helical" evidence="6">
    <location>
        <begin position="284"/>
        <end position="303"/>
    </location>
</feature>
<evidence type="ECO:0000256" key="1">
    <source>
        <dbReference type="ARBA" id="ARBA00004141"/>
    </source>
</evidence>
<dbReference type="InterPro" id="IPR020846">
    <property type="entry name" value="MFS_dom"/>
</dbReference>
<proteinExistence type="predicted"/>
<dbReference type="InterPro" id="IPR036259">
    <property type="entry name" value="MFS_trans_sf"/>
</dbReference>
<comment type="subcellular location">
    <subcellularLocation>
        <location evidence="1">Membrane</location>
        <topology evidence="1">Multi-pass membrane protein</topology>
    </subcellularLocation>
</comment>
<keyword evidence="3 6" id="KW-1133">Transmembrane helix</keyword>
<feature type="transmembrane region" description="Helical" evidence="6">
    <location>
        <begin position="443"/>
        <end position="463"/>
    </location>
</feature>
<dbReference type="GO" id="GO:0016020">
    <property type="term" value="C:membrane"/>
    <property type="evidence" value="ECO:0007669"/>
    <property type="project" value="UniProtKB-SubCell"/>
</dbReference>
<reference evidence="8" key="1">
    <citation type="submission" date="2021-11" db="EMBL/GenBank/DDBJ databases">
        <authorList>
            <person name="Schell T."/>
        </authorList>
    </citation>
    <scope>NUCLEOTIDE SEQUENCE</scope>
    <source>
        <strain evidence="8">M5</strain>
    </source>
</reference>
<organism evidence="8 9">
    <name type="scientific">Daphnia galeata</name>
    <dbReference type="NCBI Taxonomy" id="27404"/>
    <lineage>
        <taxon>Eukaryota</taxon>
        <taxon>Metazoa</taxon>
        <taxon>Ecdysozoa</taxon>
        <taxon>Arthropoda</taxon>
        <taxon>Crustacea</taxon>
        <taxon>Branchiopoda</taxon>
        <taxon>Diplostraca</taxon>
        <taxon>Cladocera</taxon>
        <taxon>Anomopoda</taxon>
        <taxon>Daphniidae</taxon>
        <taxon>Daphnia</taxon>
    </lineage>
</organism>
<evidence type="ECO:0000256" key="3">
    <source>
        <dbReference type="ARBA" id="ARBA00022989"/>
    </source>
</evidence>
<feature type="transmembrane region" description="Helical" evidence="6">
    <location>
        <begin position="48"/>
        <end position="69"/>
    </location>
</feature>
<dbReference type="Pfam" id="PF00083">
    <property type="entry name" value="Sugar_tr"/>
    <property type="match status" value="1"/>
</dbReference>
<dbReference type="InterPro" id="IPR005829">
    <property type="entry name" value="Sugar_transporter_CS"/>
</dbReference>
<feature type="transmembrane region" description="Helical" evidence="6">
    <location>
        <begin position="415"/>
        <end position="436"/>
    </location>
</feature>
<evidence type="ECO:0000313" key="8">
    <source>
        <dbReference type="EMBL" id="CAH0104623.1"/>
    </source>
</evidence>
<evidence type="ECO:0000256" key="4">
    <source>
        <dbReference type="ARBA" id="ARBA00023136"/>
    </source>
</evidence>
<dbReference type="InterPro" id="IPR005828">
    <property type="entry name" value="MFS_sugar_transport-like"/>
</dbReference>
<evidence type="ECO:0000256" key="6">
    <source>
        <dbReference type="SAM" id="Phobius"/>
    </source>
</evidence>
<dbReference type="Proteomes" id="UP000789390">
    <property type="component" value="Unassembled WGS sequence"/>
</dbReference>
<accession>A0A8J2RL78</accession>
<feature type="region of interest" description="Disordered" evidence="5">
    <location>
        <begin position="582"/>
        <end position="601"/>
    </location>
</feature>
<feature type="transmembrane region" description="Helical" evidence="6">
    <location>
        <begin position="534"/>
        <end position="551"/>
    </location>
</feature>
<evidence type="ECO:0000256" key="5">
    <source>
        <dbReference type="SAM" id="MobiDB-lite"/>
    </source>
</evidence>
<feature type="transmembrane region" description="Helical" evidence="6">
    <location>
        <begin position="200"/>
        <end position="220"/>
    </location>
</feature>
<evidence type="ECO:0000256" key="2">
    <source>
        <dbReference type="ARBA" id="ARBA00022692"/>
    </source>
</evidence>
<dbReference type="PROSITE" id="PS50850">
    <property type="entry name" value="MFS"/>
    <property type="match status" value="1"/>
</dbReference>
<feature type="domain" description="Major facilitator superfamily (MFS) profile" evidence="7">
    <location>
        <begin position="104"/>
        <end position="556"/>
    </location>
</feature>
<evidence type="ECO:0000313" key="9">
    <source>
        <dbReference type="Proteomes" id="UP000789390"/>
    </source>
</evidence>
<feature type="transmembrane region" description="Helical" evidence="6">
    <location>
        <begin position="503"/>
        <end position="528"/>
    </location>
</feature>
<dbReference type="OrthoDB" id="6894481at2759"/>
<feature type="transmembrane region" description="Helical" evidence="6">
    <location>
        <begin position="469"/>
        <end position="491"/>
    </location>
</feature>
<keyword evidence="4 6" id="KW-0472">Membrane</keyword>
<dbReference type="PROSITE" id="PS00216">
    <property type="entry name" value="SUGAR_TRANSPORT_1"/>
    <property type="match status" value="1"/>
</dbReference>
<evidence type="ECO:0000259" key="7">
    <source>
        <dbReference type="PROSITE" id="PS50850"/>
    </source>
</evidence>